<dbReference type="RefSeq" id="WP_147904482.1">
    <property type="nucleotide sequence ID" value="NZ_BAAAGC010000010.1"/>
</dbReference>
<accession>A0A5C8LW50</accession>
<proteinExistence type="predicted"/>
<reference evidence="1 2" key="1">
    <citation type="submission" date="2019-08" db="EMBL/GenBank/DDBJ databases">
        <title>Draft genome analysis of Rheinheimera tangshanensis isolated from the roots of fresh rice plants (Oryza sativa).</title>
        <authorList>
            <person name="Yu Q."/>
            <person name="Qi Y."/>
            <person name="Zhang H."/>
            <person name="Pu J."/>
        </authorList>
    </citation>
    <scope>NUCLEOTIDE SEQUENCE [LARGE SCALE GENOMIC DNA]</scope>
    <source>
        <strain evidence="1 2">JA3-B52</strain>
    </source>
</reference>
<name>A0A5C8LW50_9GAMM</name>
<dbReference type="EMBL" id="VRLR01000006">
    <property type="protein sequence ID" value="TXK80584.1"/>
    <property type="molecule type" value="Genomic_DNA"/>
</dbReference>
<dbReference type="Proteomes" id="UP000321814">
    <property type="component" value="Unassembled WGS sequence"/>
</dbReference>
<dbReference type="AlphaFoldDB" id="A0A5C8LW50"/>
<comment type="caution">
    <text evidence="1">The sequence shown here is derived from an EMBL/GenBank/DDBJ whole genome shotgun (WGS) entry which is preliminary data.</text>
</comment>
<gene>
    <name evidence="1" type="ORF">FU839_11580</name>
</gene>
<evidence type="ECO:0000313" key="1">
    <source>
        <dbReference type="EMBL" id="TXK80584.1"/>
    </source>
</evidence>
<dbReference type="OrthoDB" id="5771698at2"/>
<sequence length="97" mass="10953">MMLYLYLEVDLSDDDADLDEVARDSGHTLSHPQLLDWDLLGVTNWHGHACLEFQLEMKEAIDDTELHQLISDIQVQISHPAVSSSRSVHLSKNGVRS</sequence>
<evidence type="ECO:0000313" key="2">
    <source>
        <dbReference type="Proteomes" id="UP000321814"/>
    </source>
</evidence>
<organism evidence="1 2">
    <name type="scientific">Rheinheimera tangshanensis</name>
    <dbReference type="NCBI Taxonomy" id="400153"/>
    <lineage>
        <taxon>Bacteria</taxon>
        <taxon>Pseudomonadati</taxon>
        <taxon>Pseudomonadota</taxon>
        <taxon>Gammaproteobacteria</taxon>
        <taxon>Chromatiales</taxon>
        <taxon>Chromatiaceae</taxon>
        <taxon>Rheinheimera</taxon>
    </lineage>
</organism>
<keyword evidence="2" id="KW-1185">Reference proteome</keyword>
<protein>
    <submittedName>
        <fullName evidence="1">Uncharacterized protein</fullName>
    </submittedName>
</protein>